<dbReference type="InterPro" id="IPR013750">
    <property type="entry name" value="GHMP_kinase_C_dom"/>
</dbReference>
<dbReference type="InterPro" id="IPR000705">
    <property type="entry name" value="Galactokinase"/>
</dbReference>
<evidence type="ECO:0000313" key="16">
    <source>
        <dbReference type="Proteomes" id="UP000464954"/>
    </source>
</evidence>
<accession>A0A6P1M4Y5</accession>
<evidence type="ECO:0000256" key="5">
    <source>
        <dbReference type="ARBA" id="ARBA00022741"/>
    </source>
</evidence>
<dbReference type="PRINTS" id="PR00959">
    <property type="entry name" value="MEVGALKINASE"/>
</dbReference>
<dbReference type="RefSeq" id="WP_160627688.1">
    <property type="nucleotide sequence ID" value="NZ_CP047593.1"/>
</dbReference>
<evidence type="ECO:0000256" key="3">
    <source>
        <dbReference type="ARBA" id="ARBA00022679"/>
    </source>
</evidence>
<dbReference type="InterPro" id="IPR006206">
    <property type="entry name" value="Mevalonate/galactokinase"/>
</dbReference>
<dbReference type="PANTHER" id="PTHR10457:SF7">
    <property type="entry name" value="GALACTOKINASE-RELATED"/>
    <property type="match status" value="1"/>
</dbReference>
<evidence type="ECO:0000259" key="14">
    <source>
        <dbReference type="Pfam" id="PF10509"/>
    </source>
</evidence>
<keyword evidence="3 15" id="KW-0808">Transferase</keyword>
<dbReference type="Pfam" id="PF10509">
    <property type="entry name" value="GalKase_gal_bdg"/>
    <property type="match status" value="1"/>
</dbReference>
<dbReference type="InterPro" id="IPR006203">
    <property type="entry name" value="GHMP_knse_ATP-bd_CS"/>
</dbReference>
<evidence type="ECO:0000256" key="10">
    <source>
        <dbReference type="ARBA" id="ARBA00023277"/>
    </source>
</evidence>
<dbReference type="EMBL" id="CP047593">
    <property type="protein sequence ID" value="QHI68911.1"/>
    <property type="molecule type" value="Genomic_DNA"/>
</dbReference>
<organism evidence="15 16">
    <name type="scientific">Tichowtungia aerotolerans</name>
    <dbReference type="NCBI Taxonomy" id="2697043"/>
    <lineage>
        <taxon>Bacteria</taxon>
        <taxon>Pseudomonadati</taxon>
        <taxon>Kiritimatiellota</taxon>
        <taxon>Tichowtungiia</taxon>
        <taxon>Tichowtungiales</taxon>
        <taxon>Tichowtungiaceae</taxon>
        <taxon>Tichowtungia</taxon>
    </lineage>
</organism>
<evidence type="ECO:0000313" key="15">
    <source>
        <dbReference type="EMBL" id="QHI68911.1"/>
    </source>
</evidence>
<dbReference type="SUPFAM" id="SSF54211">
    <property type="entry name" value="Ribosomal protein S5 domain 2-like"/>
    <property type="match status" value="1"/>
</dbReference>
<dbReference type="GO" id="GO:0005524">
    <property type="term" value="F:ATP binding"/>
    <property type="evidence" value="ECO:0007669"/>
    <property type="project" value="UniProtKB-UniRule"/>
</dbReference>
<dbReference type="GO" id="GO:0046872">
    <property type="term" value="F:metal ion binding"/>
    <property type="evidence" value="ECO:0007669"/>
    <property type="project" value="UniProtKB-KW"/>
</dbReference>
<keyword evidence="10" id="KW-0119">Carbohydrate metabolism</keyword>
<dbReference type="SUPFAM" id="SSF55060">
    <property type="entry name" value="GHMP Kinase, C-terminal domain"/>
    <property type="match status" value="1"/>
</dbReference>
<dbReference type="FunFam" id="3.30.70.890:FF:000001">
    <property type="entry name" value="Galactokinase"/>
    <property type="match status" value="1"/>
</dbReference>
<dbReference type="FunFam" id="3.30.230.10:FF:000017">
    <property type="entry name" value="Galactokinase"/>
    <property type="match status" value="1"/>
</dbReference>
<proteinExistence type="inferred from homology"/>
<feature type="domain" description="Galactokinase N-terminal" evidence="14">
    <location>
        <begin position="13"/>
        <end position="61"/>
    </location>
</feature>
<evidence type="ECO:0000259" key="12">
    <source>
        <dbReference type="Pfam" id="PF00288"/>
    </source>
</evidence>
<dbReference type="Proteomes" id="UP000464954">
    <property type="component" value="Chromosome"/>
</dbReference>
<keyword evidence="7" id="KW-0067">ATP-binding</keyword>
<keyword evidence="6 15" id="KW-0418">Kinase</keyword>
<reference evidence="15 16" key="1">
    <citation type="submission" date="2020-01" db="EMBL/GenBank/DDBJ databases">
        <title>Ponticoccus aerotolerans gen. nov., sp. nov., an anaerobic bacterium and proposal of Ponticoccusceae fam. nov., Ponticoccusles ord. nov. and Ponticoccuse classis nov. in the phylum Kiritimatiellaeota.</title>
        <authorList>
            <person name="Zhou L.Y."/>
            <person name="Du Z.J."/>
        </authorList>
    </citation>
    <scope>NUCLEOTIDE SEQUENCE [LARGE SCALE GENOMIC DNA]</scope>
    <source>
        <strain evidence="15 16">S-5007</strain>
    </source>
</reference>
<evidence type="ECO:0000259" key="13">
    <source>
        <dbReference type="Pfam" id="PF08544"/>
    </source>
</evidence>
<evidence type="ECO:0000256" key="1">
    <source>
        <dbReference type="ARBA" id="ARBA00006566"/>
    </source>
</evidence>
<dbReference type="InterPro" id="IPR014721">
    <property type="entry name" value="Ribsml_uS5_D2-typ_fold_subgr"/>
</dbReference>
<protein>
    <recommendedName>
        <fullName evidence="11">Galactokinase</fullName>
        <ecNumber evidence="11">2.7.1.6</ecNumber>
    </recommendedName>
</protein>
<dbReference type="NCBIfam" id="TIGR00131">
    <property type="entry name" value="gal_kin"/>
    <property type="match status" value="1"/>
</dbReference>
<name>A0A6P1M4Y5_9BACT</name>
<dbReference type="PROSITE" id="PS00627">
    <property type="entry name" value="GHMP_KINASES_ATP"/>
    <property type="match status" value="1"/>
</dbReference>
<keyword evidence="16" id="KW-1185">Reference proteome</keyword>
<dbReference type="Pfam" id="PF08544">
    <property type="entry name" value="GHMP_kinases_C"/>
    <property type="match status" value="1"/>
</dbReference>
<dbReference type="InterPro" id="IPR036554">
    <property type="entry name" value="GHMP_kinase_C_sf"/>
</dbReference>
<gene>
    <name evidence="15" type="primary">galK</name>
    <name evidence="15" type="ORF">GT409_05430</name>
</gene>
<evidence type="ECO:0000256" key="7">
    <source>
        <dbReference type="ARBA" id="ARBA00022840"/>
    </source>
</evidence>
<dbReference type="PANTHER" id="PTHR10457">
    <property type="entry name" value="MEVALONATE KINASE/GALACTOKINASE"/>
    <property type="match status" value="1"/>
</dbReference>
<dbReference type="Gene3D" id="3.30.230.10">
    <property type="match status" value="1"/>
</dbReference>
<dbReference type="InterPro" id="IPR019539">
    <property type="entry name" value="GalKase_N"/>
</dbReference>
<evidence type="ECO:0000256" key="4">
    <source>
        <dbReference type="ARBA" id="ARBA00022723"/>
    </source>
</evidence>
<dbReference type="KEGG" id="taer:GT409_05430"/>
<keyword evidence="5" id="KW-0547">Nucleotide-binding</keyword>
<dbReference type="PRINTS" id="PR00473">
    <property type="entry name" value="GALCTOKINASE"/>
</dbReference>
<evidence type="ECO:0000256" key="9">
    <source>
        <dbReference type="ARBA" id="ARBA00023144"/>
    </source>
</evidence>
<comment type="similarity">
    <text evidence="1">Belongs to the GHMP kinase family. GalK subfamily.</text>
</comment>
<keyword evidence="4" id="KW-0479">Metal-binding</keyword>
<feature type="domain" description="GHMP kinase N-terminal" evidence="12">
    <location>
        <begin position="95"/>
        <end position="183"/>
    </location>
</feature>
<dbReference type="Gene3D" id="3.30.70.890">
    <property type="entry name" value="GHMP kinase, C-terminal domain"/>
    <property type="match status" value="1"/>
</dbReference>
<dbReference type="GO" id="GO:0005829">
    <property type="term" value="C:cytosol"/>
    <property type="evidence" value="ECO:0007669"/>
    <property type="project" value="TreeGrafter"/>
</dbReference>
<evidence type="ECO:0000256" key="2">
    <source>
        <dbReference type="ARBA" id="ARBA00022490"/>
    </source>
</evidence>
<evidence type="ECO:0000256" key="8">
    <source>
        <dbReference type="ARBA" id="ARBA00022842"/>
    </source>
</evidence>
<evidence type="ECO:0000256" key="11">
    <source>
        <dbReference type="NCBIfam" id="TIGR00131"/>
    </source>
</evidence>
<dbReference type="EC" id="2.7.1.6" evidence="11"/>
<sequence>MEKTAVIEKATTAHIDKFGKTPDSKAWAPGRIEVVGNHTDYNEGTVLSAAIDRGHAFCISKSDKPGIRLLAVDVDQVAEFDTSDMEKVSGAGWANYVKGVFFYIQEITGEPIDAIDCTFFGSIPMGAGLSSSAALEVASATAVLNLIGKTLDLKEVAKLCQKAEQKFAGTNCGLLDQFSSIFGRHHGLIHSDFRSLEVSGVDLPDDIEFLVVNPKVQHSLADSPYNERRERCEQAAEELAKRIDHPVSALRDVSWEEFEQFKGQIDPGAAKRAAHVVGEITRVEQGVEQLKSGDLTAFGAALFESHQSSIENFENSCPELDVVVGAAREAGALGARLSGGGFGGAAIVMVREADAKATGETISALCAEKGITPEILTVIPSAGAEVIQ</sequence>
<dbReference type="InterPro" id="IPR006204">
    <property type="entry name" value="GHMP_kinase_N_dom"/>
</dbReference>
<feature type="domain" description="GHMP kinase C-terminal" evidence="13">
    <location>
        <begin position="288"/>
        <end position="361"/>
    </location>
</feature>
<keyword evidence="2" id="KW-0963">Cytoplasm</keyword>
<evidence type="ECO:0000256" key="6">
    <source>
        <dbReference type="ARBA" id="ARBA00022777"/>
    </source>
</evidence>
<dbReference type="GO" id="GO:0006012">
    <property type="term" value="P:galactose metabolic process"/>
    <property type="evidence" value="ECO:0007669"/>
    <property type="project" value="UniProtKB-UniRule"/>
</dbReference>
<dbReference type="InterPro" id="IPR020568">
    <property type="entry name" value="Ribosomal_Su5_D2-typ_SF"/>
</dbReference>
<dbReference type="GO" id="GO:0004335">
    <property type="term" value="F:galactokinase activity"/>
    <property type="evidence" value="ECO:0007669"/>
    <property type="project" value="UniProtKB-UniRule"/>
</dbReference>
<dbReference type="Pfam" id="PF00288">
    <property type="entry name" value="GHMP_kinases_N"/>
    <property type="match status" value="1"/>
</dbReference>
<keyword evidence="8" id="KW-0460">Magnesium</keyword>
<keyword evidence="9" id="KW-0299">Galactose metabolism</keyword>
<dbReference type="PIRSF" id="PIRSF000530">
    <property type="entry name" value="Galactokinase"/>
    <property type="match status" value="1"/>
</dbReference>
<dbReference type="AlphaFoldDB" id="A0A6P1M4Y5"/>